<organism evidence="8 9">
    <name type="scientific">Sideroxyarcus emersonii</name>
    <dbReference type="NCBI Taxonomy" id="2764705"/>
    <lineage>
        <taxon>Bacteria</taxon>
        <taxon>Pseudomonadati</taxon>
        <taxon>Pseudomonadota</taxon>
        <taxon>Betaproteobacteria</taxon>
        <taxon>Nitrosomonadales</taxon>
        <taxon>Gallionellaceae</taxon>
        <taxon>Sideroxyarcus</taxon>
    </lineage>
</organism>
<keyword evidence="5 6" id="KW-0535">Nitrogen fixation</keyword>
<evidence type="ECO:0000259" key="7">
    <source>
        <dbReference type="Pfam" id="PF00148"/>
    </source>
</evidence>
<evidence type="ECO:0000256" key="4">
    <source>
        <dbReference type="ARBA" id="ARBA00013282"/>
    </source>
</evidence>
<name>A0AAN1X8V9_9PROT</name>
<evidence type="ECO:0000313" key="8">
    <source>
        <dbReference type="EMBL" id="BCK87080.1"/>
    </source>
</evidence>
<evidence type="ECO:0000256" key="1">
    <source>
        <dbReference type="ARBA" id="ARBA00003171"/>
    </source>
</evidence>
<dbReference type="Gene3D" id="3.40.50.1980">
    <property type="entry name" value="Nitrogenase molybdenum iron protein domain"/>
    <property type="match status" value="3"/>
</dbReference>
<dbReference type="NCBIfam" id="TIGR01285">
    <property type="entry name" value="nifN"/>
    <property type="match status" value="1"/>
</dbReference>
<dbReference type="SUPFAM" id="SSF53807">
    <property type="entry name" value="Helical backbone' metal receptor"/>
    <property type="match status" value="1"/>
</dbReference>
<comment type="function">
    <text evidence="1">This protein may play a role in the biosynthesis of the prosthetic group of nitrogenase (FeMo cofactor).</text>
</comment>
<dbReference type="InterPro" id="IPR000318">
    <property type="entry name" value="Nase_comp1_CS"/>
</dbReference>
<keyword evidence="9" id="KW-1185">Reference proteome</keyword>
<dbReference type="GO" id="GO:0016163">
    <property type="term" value="F:nitrogenase activity"/>
    <property type="evidence" value="ECO:0007669"/>
    <property type="project" value="InterPro"/>
</dbReference>
<dbReference type="InterPro" id="IPR050152">
    <property type="entry name" value="ChlB/BchB/BchZ"/>
</dbReference>
<dbReference type="GO" id="GO:0065003">
    <property type="term" value="P:protein-containing complex assembly"/>
    <property type="evidence" value="ECO:0007669"/>
    <property type="project" value="InterPro"/>
</dbReference>
<proteinExistence type="inferred from homology"/>
<dbReference type="EMBL" id="AP023423">
    <property type="protein sequence ID" value="BCK87080.1"/>
    <property type="molecule type" value="Genomic_DNA"/>
</dbReference>
<dbReference type="RefSeq" id="WP_237248216.1">
    <property type="nucleotide sequence ID" value="NZ_AP023423.1"/>
</dbReference>
<feature type="domain" description="Nitrogenase/oxidoreductase component 1" evidence="7">
    <location>
        <begin position="19"/>
        <end position="465"/>
    </location>
</feature>
<dbReference type="InterPro" id="IPR005975">
    <property type="entry name" value="Nase_Mo-Fe_CF"/>
</dbReference>
<dbReference type="Proteomes" id="UP001320326">
    <property type="component" value="Chromosome"/>
</dbReference>
<dbReference type="AlphaFoldDB" id="A0AAN1X8V9"/>
<comment type="pathway">
    <text evidence="2">Cofactor biosynthesis; Fe-Mo cofactor biosynthesis.</text>
</comment>
<dbReference type="PANTHER" id="PTHR33712:SF7">
    <property type="entry name" value="LIGHT-INDEPENDENT PROTOCHLOROPHYLLIDE REDUCTASE SUBUNIT B"/>
    <property type="match status" value="1"/>
</dbReference>
<evidence type="ECO:0000313" key="9">
    <source>
        <dbReference type="Proteomes" id="UP001320326"/>
    </source>
</evidence>
<evidence type="ECO:0000256" key="3">
    <source>
        <dbReference type="ARBA" id="ARBA00011002"/>
    </source>
</evidence>
<sequence length="495" mass="52653">MAEILKRNKALAVNPLKASQPVGASLAFLGINRAIPMMHGSQGCTAFGKVYFVRHFREPIPLQTTAMDQVSTVMSADENVILGLKTICEKSKPALIGLPTTGLSETQGTDIKRLVKDFYIAYPEFAHIPVVPVNTPDFTGCLESGYALAVKAVLETLLPQHVPHPNPDGTTSHSTKPASGQVAGYLPPAGEGANAKSNVGRRKKQVNVLAGSFLTPGDIEHVKELVEAFGLRPLVLPDLGDSLDGHLAETESSPLTVGGTPVNDISSMGESIATLVLGNSLFAAADYLKEQTGVPDYRFNSLMGLDAVDGFVSALAGISGRPVPEKIERQRAQLQDAMVDAHFMLGFARIAIAADPDLLYGHARLVTEMGGEVVAAVAPARADILNEVAAAQVGIGDLEDLESAAMRTGAQLVIGNSHAVETARRLGVPLLRAGFPQYDLLGGYQRLWVGYRGTRQYLFDLANVLAEHGHREPEPYVSIYHRGVRHAASAAGGKH</sequence>
<dbReference type="InterPro" id="IPR000510">
    <property type="entry name" value="Nase/OxRdtase_comp1"/>
</dbReference>
<gene>
    <name evidence="8" type="ORF">MIZ01_0850</name>
</gene>
<dbReference type="CDD" id="cd01966">
    <property type="entry name" value="Nitrogenase_NifN_1"/>
    <property type="match status" value="1"/>
</dbReference>
<reference evidence="8 9" key="1">
    <citation type="journal article" date="2022" name="Int. J. Syst. Evol. Microbiol.">
        <title>&lt;i&gt;Sideroxyarcus emersonii&lt;/i&gt; gen. nov. sp. nov., a neutrophilic, microaerobic iron- and thiosulfate-oxidizing bacterium isolated from iron-rich wetland sediment.</title>
        <authorList>
            <person name="Kato S."/>
            <person name="Itoh T."/>
            <person name="Iino T."/>
            <person name="Ohkuma M."/>
        </authorList>
    </citation>
    <scope>NUCLEOTIDE SEQUENCE [LARGE SCALE GENOMIC DNA]</scope>
    <source>
        <strain evidence="8 9">MIZ01</strain>
    </source>
</reference>
<dbReference type="Gene3D" id="6.10.250.1090">
    <property type="match status" value="1"/>
</dbReference>
<comment type="similarity">
    <text evidence="3 6">Belongs to the NifD/NifK/NifE/NifN family.</text>
</comment>
<dbReference type="PROSITE" id="PS00699">
    <property type="entry name" value="NITROGENASE_1_1"/>
    <property type="match status" value="1"/>
</dbReference>
<dbReference type="KEGG" id="seme:MIZ01_0850"/>
<evidence type="ECO:0000256" key="6">
    <source>
        <dbReference type="RuleBase" id="RU004021"/>
    </source>
</evidence>
<dbReference type="PANTHER" id="PTHR33712">
    <property type="entry name" value="LIGHT-INDEPENDENT PROTOCHLOROPHYLLIDE REDUCTASE SUBUNIT B"/>
    <property type="match status" value="1"/>
</dbReference>
<protein>
    <recommendedName>
        <fullName evidence="4">Nitrogenase iron-molybdenum cofactor biosynthesis protein NifN</fullName>
    </recommendedName>
</protein>
<accession>A0AAN1X8V9</accession>
<evidence type="ECO:0000256" key="5">
    <source>
        <dbReference type="ARBA" id="ARBA00023231"/>
    </source>
</evidence>
<evidence type="ECO:0000256" key="2">
    <source>
        <dbReference type="ARBA" id="ARBA00005155"/>
    </source>
</evidence>
<dbReference type="Pfam" id="PF00148">
    <property type="entry name" value="Oxidored_nitro"/>
    <property type="match status" value="1"/>
</dbReference>